<evidence type="ECO:0000259" key="1">
    <source>
        <dbReference type="Pfam" id="PF00078"/>
    </source>
</evidence>
<dbReference type="Proteomes" id="UP000321947">
    <property type="component" value="Unassembled WGS sequence"/>
</dbReference>
<dbReference type="OrthoDB" id="1709213at2759"/>
<feature type="domain" description="Reverse transcriptase" evidence="1">
    <location>
        <begin position="51"/>
        <end position="119"/>
    </location>
</feature>
<dbReference type="InterPro" id="IPR053134">
    <property type="entry name" value="RNA-dir_DNA_polymerase"/>
</dbReference>
<dbReference type="Proteomes" id="UP000321393">
    <property type="component" value="Unassembled WGS sequence"/>
</dbReference>
<gene>
    <name evidence="3" type="ORF">E5676_scaffold333G00340</name>
    <name evidence="2" type="ORF">E6C27_scaffold219G00430</name>
</gene>
<dbReference type="GO" id="GO:0003964">
    <property type="term" value="F:RNA-directed DNA polymerase activity"/>
    <property type="evidence" value="ECO:0007669"/>
    <property type="project" value="UniProtKB-KW"/>
</dbReference>
<dbReference type="EMBL" id="SSTE01021801">
    <property type="protein sequence ID" value="KAA0032228.1"/>
    <property type="molecule type" value="Genomic_DNA"/>
</dbReference>
<dbReference type="SUPFAM" id="SSF56672">
    <property type="entry name" value="DNA/RNA polymerases"/>
    <property type="match status" value="1"/>
</dbReference>
<keyword evidence="3" id="KW-0548">Nucleotidyltransferase</keyword>
<sequence length="136" mass="15634">MLRITLKFTRATFQVVASKRTSRFDVFGIRRVKDAQVALRLAYQENWALGIFQSCMMAIFSNFLERSVELSMDDFSIFGDSFNECLSSLEDVLKRCKKTRLVLHWEKCHFMVTEGIMLGDKISHAGLEVVSAKIDI</sequence>
<dbReference type="Pfam" id="PF00078">
    <property type="entry name" value="RVT_1"/>
    <property type="match status" value="1"/>
</dbReference>
<keyword evidence="3" id="KW-0808">Transferase</keyword>
<dbReference type="InterPro" id="IPR043128">
    <property type="entry name" value="Rev_trsase/Diguanyl_cyclase"/>
</dbReference>
<keyword evidence="3" id="KW-0695">RNA-directed DNA polymerase</keyword>
<dbReference type="InterPro" id="IPR043502">
    <property type="entry name" value="DNA/RNA_pol_sf"/>
</dbReference>
<evidence type="ECO:0000313" key="4">
    <source>
        <dbReference type="Proteomes" id="UP000321393"/>
    </source>
</evidence>
<evidence type="ECO:0000313" key="3">
    <source>
        <dbReference type="EMBL" id="TYK22173.1"/>
    </source>
</evidence>
<reference evidence="4 5" key="1">
    <citation type="submission" date="2019-08" db="EMBL/GenBank/DDBJ databases">
        <title>Draft genome sequences of two oriental melons (Cucumis melo L. var makuwa).</title>
        <authorList>
            <person name="Kwon S.-Y."/>
        </authorList>
    </citation>
    <scope>NUCLEOTIDE SEQUENCE [LARGE SCALE GENOMIC DNA]</scope>
    <source>
        <strain evidence="5">cv. Chang Bougi</strain>
        <strain evidence="4">cv. SW 3</strain>
        <tissue evidence="3">Leaf</tissue>
    </source>
</reference>
<dbReference type="InterPro" id="IPR000477">
    <property type="entry name" value="RT_dom"/>
</dbReference>
<evidence type="ECO:0000313" key="5">
    <source>
        <dbReference type="Proteomes" id="UP000321947"/>
    </source>
</evidence>
<protein>
    <submittedName>
        <fullName evidence="3">Reverse transcriptase</fullName>
    </submittedName>
</protein>
<dbReference type="AlphaFoldDB" id="A0A5D3DF59"/>
<proteinExistence type="predicted"/>
<dbReference type="EMBL" id="SSTD01005204">
    <property type="protein sequence ID" value="TYK22173.1"/>
    <property type="molecule type" value="Genomic_DNA"/>
</dbReference>
<organism evidence="3 5">
    <name type="scientific">Cucumis melo var. makuwa</name>
    <name type="common">Oriental melon</name>
    <dbReference type="NCBI Taxonomy" id="1194695"/>
    <lineage>
        <taxon>Eukaryota</taxon>
        <taxon>Viridiplantae</taxon>
        <taxon>Streptophyta</taxon>
        <taxon>Embryophyta</taxon>
        <taxon>Tracheophyta</taxon>
        <taxon>Spermatophyta</taxon>
        <taxon>Magnoliopsida</taxon>
        <taxon>eudicotyledons</taxon>
        <taxon>Gunneridae</taxon>
        <taxon>Pentapetalae</taxon>
        <taxon>rosids</taxon>
        <taxon>fabids</taxon>
        <taxon>Cucurbitales</taxon>
        <taxon>Cucurbitaceae</taxon>
        <taxon>Benincaseae</taxon>
        <taxon>Cucumis</taxon>
    </lineage>
</organism>
<comment type="caution">
    <text evidence="3">The sequence shown here is derived from an EMBL/GenBank/DDBJ whole genome shotgun (WGS) entry which is preliminary data.</text>
</comment>
<accession>A0A5D3DF59</accession>
<dbReference type="Gene3D" id="3.30.70.270">
    <property type="match status" value="1"/>
</dbReference>
<dbReference type="PANTHER" id="PTHR24559:SF444">
    <property type="entry name" value="REVERSE TRANSCRIPTASE DOMAIN-CONTAINING PROTEIN"/>
    <property type="match status" value="1"/>
</dbReference>
<dbReference type="PANTHER" id="PTHR24559">
    <property type="entry name" value="TRANSPOSON TY3-I GAG-POL POLYPROTEIN"/>
    <property type="match status" value="1"/>
</dbReference>
<name>A0A5D3DF59_CUCMM</name>
<evidence type="ECO:0000313" key="2">
    <source>
        <dbReference type="EMBL" id="KAA0032228.1"/>
    </source>
</evidence>